<proteinExistence type="predicted"/>
<dbReference type="AlphaFoldDB" id="A0A0J1BLQ2"/>
<sequence>MGCINRMKAEHFQSGPFVRQRKRIGAGDDFEQDLFRNVDTTPEANCVIGAAPACGSSTKTMNDNRGVQTRVWKRLAQA</sequence>
<accession>A0A0J1BLQ2</accession>
<dbReference type="Proteomes" id="UP000036367">
    <property type="component" value="Unassembled WGS sequence"/>
</dbReference>
<dbReference type="EMBL" id="LECT01000006">
    <property type="protein sequence ID" value="KLU07417.1"/>
    <property type="molecule type" value="Genomic_DNA"/>
</dbReference>
<evidence type="ECO:0000313" key="2">
    <source>
        <dbReference type="Proteomes" id="UP000036367"/>
    </source>
</evidence>
<keyword evidence="2" id="KW-1185">Reference proteome</keyword>
<organism evidence="1 2">
    <name type="scientific">Rhodopirellula islandica</name>
    <dbReference type="NCBI Taxonomy" id="595434"/>
    <lineage>
        <taxon>Bacteria</taxon>
        <taxon>Pseudomonadati</taxon>
        <taxon>Planctomycetota</taxon>
        <taxon>Planctomycetia</taxon>
        <taxon>Pirellulales</taxon>
        <taxon>Pirellulaceae</taxon>
        <taxon>Rhodopirellula</taxon>
    </lineage>
</organism>
<protein>
    <submittedName>
        <fullName evidence="1">Uncharacterized protein</fullName>
    </submittedName>
</protein>
<name>A0A0J1BLQ2_RHOIS</name>
<gene>
    <name evidence="1" type="ORF">RISK_000495</name>
</gene>
<comment type="caution">
    <text evidence="1">The sequence shown here is derived from an EMBL/GenBank/DDBJ whole genome shotgun (WGS) entry which is preliminary data.</text>
</comment>
<dbReference type="STRING" id="595434.RISK_000495"/>
<evidence type="ECO:0000313" key="1">
    <source>
        <dbReference type="EMBL" id="KLU07417.1"/>
    </source>
</evidence>
<reference evidence="1" key="1">
    <citation type="submission" date="2015-05" db="EMBL/GenBank/DDBJ databases">
        <title>Permanent draft genome of Rhodopirellula islandicus K833.</title>
        <authorList>
            <person name="Kizina J."/>
            <person name="Richter M."/>
            <person name="Glockner F.O."/>
            <person name="Harder J."/>
        </authorList>
    </citation>
    <scope>NUCLEOTIDE SEQUENCE [LARGE SCALE GENOMIC DNA]</scope>
    <source>
        <strain evidence="1">K833</strain>
    </source>
</reference>
<dbReference type="PATRIC" id="fig|595434.4.peg.479"/>